<feature type="transmembrane region" description="Helical" evidence="1">
    <location>
        <begin position="179"/>
        <end position="201"/>
    </location>
</feature>
<dbReference type="InterPro" id="IPR053150">
    <property type="entry name" value="Teicoplanin_resist-assoc"/>
</dbReference>
<feature type="domain" description="VanZ-like" evidence="2">
    <location>
        <begin position="44"/>
        <end position="155"/>
    </location>
</feature>
<dbReference type="PANTHER" id="PTHR36834:SF2">
    <property type="entry name" value="MEMBRANE PROTEIN"/>
    <property type="match status" value="1"/>
</dbReference>
<evidence type="ECO:0000259" key="2">
    <source>
        <dbReference type="Pfam" id="PF04892"/>
    </source>
</evidence>
<feature type="transmembrane region" description="Helical" evidence="1">
    <location>
        <begin position="6"/>
        <end position="28"/>
    </location>
</feature>
<protein>
    <submittedName>
        <fullName evidence="3">Teicoplanin resistance protein</fullName>
    </submittedName>
</protein>
<gene>
    <name evidence="3" type="ORF">SAMEA4412692_00013</name>
</gene>
<keyword evidence="1" id="KW-1133">Transmembrane helix</keyword>
<feature type="transmembrane region" description="Helical" evidence="1">
    <location>
        <begin position="138"/>
        <end position="158"/>
    </location>
</feature>
<feature type="transmembrane region" description="Helical" evidence="1">
    <location>
        <begin position="84"/>
        <end position="102"/>
    </location>
</feature>
<feature type="transmembrane region" description="Helical" evidence="1">
    <location>
        <begin position="111"/>
        <end position="132"/>
    </location>
</feature>
<dbReference type="AlphaFoldDB" id="A0A239SKP0"/>
<dbReference type="Proteomes" id="UP000215185">
    <property type="component" value="Chromosome 1"/>
</dbReference>
<dbReference type="STRING" id="1123308.GCA_000380085_01093"/>
<keyword evidence="1" id="KW-0472">Membrane</keyword>
<accession>A0A239SKP0</accession>
<dbReference type="Pfam" id="PF04892">
    <property type="entry name" value="VanZ"/>
    <property type="match status" value="1"/>
</dbReference>
<name>A0A239SKP0_9STRE</name>
<feature type="transmembrane region" description="Helical" evidence="1">
    <location>
        <begin position="40"/>
        <end position="64"/>
    </location>
</feature>
<evidence type="ECO:0000313" key="3">
    <source>
        <dbReference type="EMBL" id="SNU85951.1"/>
    </source>
</evidence>
<dbReference type="PANTHER" id="PTHR36834">
    <property type="entry name" value="MEMBRANE PROTEIN-RELATED"/>
    <property type="match status" value="1"/>
</dbReference>
<dbReference type="OrthoDB" id="4822551at2"/>
<keyword evidence="4" id="KW-1185">Reference proteome</keyword>
<dbReference type="InterPro" id="IPR006976">
    <property type="entry name" value="VanZ-like"/>
</dbReference>
<sequence length="204" mass="23604">MDYMQILQRSLCGYIFVIPILFLYFIFLKKNGKEQTVVHIIFSFIFCYYLIGILTVTGIGKSLGFSPKFELIPFKGMISAPTDAILNIILFIPLGFFLPILYRNFNHIKKIVLVALSVSLSVELFQMFGRGATDINDLITNTVGACIGYTVYKILFKFMKQELKSSFFSIGINEYLEVFFYWVCLFILMITIQPFIIYWLFNLG</sequence>
<proteinExistence type="predicted"/>
<keyword evidence="1" id="KW-0812">Transmembrane</keyword>
<evidence type="ECO:0000313" key="4">
    <source>
        <dbReference type="Proteomes" id="UP000215185"/>
    </source>
</evidence>
<evidence type="ECO:0000256" key="1">
    <source>
        <dbReference type="SAM" id="Phobius"/>
    </source>
</evidence>
<dbReference type="KEGG" id="smen:SAMEA4412692_0013"/>
<organism evidence="3 4">
    <name type="scientific">Streptococcus merionis</name>
    <dbReference type="NCBI Taxonomy" id="400065"/>
    <lineage>
        <taxon>Bacteria</taxon>
        <taxon>Bacillati</taxon>
        <taxon>Bacillota</taxon>
        <taxon>Bacilli</taxon>
        <taxon>Lactobacillales</taxon>
        <taxon>Streptococcaceae</taxon>
        <taxon>Streptococcus</taxon>
    </lineage>
</organism>
<dbReference type="EMBL" id="LT906439">
    <property type="protein sequence ID" value="SNU85951.1"/>
    <property type="molecule type" value="Genomic_DNA"/>
</dbReference>
<reference evidence="3 4" key="1">
    <citation type="submission" date="2017-06" db="EMBL/GenBank/DDBJ databases">
        <authorList>
            <consortium name="Pathogen Informatics"/>
        </authorList>
    </citation>
    <scope>NUCLEOTIDE SEQUENCE [LARGE SCALE GENOMIC DNA]</scope>
    <source>
        <strain evidence="3 4">NCTC13788</strain>
    </source>
</reference>